<dbReference type="AlphaFoldDB" id="A0A7J2U0S5"/>
<dbReference type="InterPro" id="IPR003593">
    <property type="entry name" value="AAA+_ATPase"/>
</dbReference>
<dbReference type="Pfam" id="PF06745">
    <property type="entry name" value="ATPase"/>
    <property type="match status" value="1"/>
</dbReference>
<dbReference type="PROSITE" id="PS51146">
    <property type="entry name" value="KAIC"/>
    <property type="match status" value="1"/>
</dbReference>
<reference evidence="4" key="1">
    <citation type="journal article" date="2020" name="mSystems">
        <title>Genome- and Community-Level Interaction Insights into Carbon Utilization and Element Cycling Functions of Hydrothermarchaeota in Hydrothermal Sediment.</title>
        <authorList>
            <person name="Zhou Z."/>
            <person name="Liu Y."/>
            <person name="Xu W."/>
            <person name="Pan J."/>
            <person name="Luo Z.H."/>
            <person name="Li M."/>
        </authorList>
    </citation>
    <scope>NUCLEOTIDE SEQUENCE [LARGE SCALE GENOMIC DNA]</scope>
    <source>
        <strain evidence="4">SpSt-125</strain>
    </source>
</reference>
<evidence type="ECO:0000256" key="2">
    <source>
        <dbReference type="ARBA" id="ARBA00022840"/>
    </source>
</evidence>
<name>A0A7J2U0S5_9CREN</name>
<dbReference type="EMBL" id="DSEU01000008">
    <property type="protein sequence ID" value="HEM66276.1"/>
    <property type="molecule type" value="Genomic_DNA"/>
</dbReference>
<organism evidence="4">
    <name type="scientific">Ignisphaera aggregans</name>
    <dbReference type="NCBI Taxonomy" id="334771"/>
    <lineage>
        <taxon>Archaea</taxon>
        <taxon>Thermoproteota</taxon>
        <taxon>Thermoprotei</taxon>
        <taxon>Desulfurococcales</taxon>
        <taxon>Desulfurococcaceae</taxon>
        <taxon>Ignisphaera</taxon>
    </lineage>
</organism>
<proteinExistence type="predicted"/>
<dbReference type="Gene3D" id="3.40.50.300">
    <property type="entry name" value="P-loop containing nucleotide triphosphate hydrolases"/>
    <property type="match status" value="1"/>
</dbReference>
<dbReference type="GO" id="GO:0005524">
    <property type="term" value="F:ATP binding"/>
    <property type="evidence" value="ECO:0007669"/>
    <property type="project" value="UniProtKB-KW"/>
</dbReference>
<dbReference type="PANTHER" id="PTHR43637">
    <property type="entry name" value="UPF0273 PROTEIN TM_0370"/>
    <property type="match status" value="1"/>
</dbReference>
<dbReference type="SUPFAM" id="SSF52540">
    <property type="entry name" value="P-loop containing nucleoside triphosphate hydrolases"/>
    <property type="match status" value="1"/>
</dbReference>
<dbReference type="InterPro" id="IPR014774">
    <property type="entry name" value="KaiC-like_dom"/>
</dbReference>
<evidence type="ECO:0000259" key="3">
    <source>
        <dbReference type="PROSITE" id="PS51146"/>
    </source>
</evidence>
<feature type="domain" description="KaiC" evidence="3">
    <location>
        <begin position="3"/>
        <end position="236"/>
    </location>
</feature>
<keyword evidence="2" id="KW-0067">ATP-binding</keyword>
<dbReference type="SMART" id="SM00382">
    <property type="entry name" value="AAA"/>
    <property type="match status" value="1"/>
</dbReference>
<dbReference type="InterPro" id="IPR010624">
    <property type="entry name" value="KaiC_dom"/>
</dbReference>
<dbReference type="InterPro" id="IPR027417">
    <property type="entry name" value="P-loop_NTPase"/>
</dbReference>
<keyword evidence="1" id="KW-0547">Nucleotide-binding</keyword>
<protein>
    <recommendedName>
        <fullName evidence="3">KaiC domain-containing protein</fullName>
    </recommendedName>
</protein>
<evidence type="ECO:0000313" key="4">
    <source>
        <dbReference type="EMBL" id="HEM66276.1"/>
    </source>
</evidence>
<accession>A0A7J2U0S5</accession>
<sequence>MSNKLVFGVEGLDKLFSDVLKPPATIAIAGHPGAGKTTLAATVCYYNALNGHRCLYVSLQEDKVKLFRNMKNLGIDLEALEGKGLVKFVEFPLYSEVSEIANEISKIVSSESFGVVVVDSINPLLQAVEGDYGKRAWLQNYFYNLARVVNGVMVLVAELPFGREYIELGAMEFVVDAIMILKHSIERGLVTRRIEVRKARGAPLHIAEMLFSIEQGKGIAVYIPPMLEKIAREGREIEIPCRKMKSIMNVSAHLHKGMVVYLAYPPDARPLNYIPLFIGMAVLNNMKIHVISYLYPPEAIKLLIYRSFRDLIELERIERIVNRFVRISSLNPFMYSIGELLHKELSMILEDDDIIAFHGIDVLQMVVHDRGNYMQNLYNQLNYLKDEQKLIVRIGSIIDEEMYRMNAAISDVVMKFELEHANRSPVYSLFMWRRGLTKPFILREDELMECINEVSEKVKQLSI</sequence>
<comment type="caution">
    <text evidence="4">The sequence shown here is derived from an EMBL/GenBank/DDBJ whole genome shotgun (WGS) entry which is preliminary data.</text>
</comment>
<evidence type="ECO:0000256" key="1">
    <source>
        <dbReference type="ARBA" id="ARBA00022741"/>
    </source>
</evidence>
<dbReference type="PANTHER" id="PTHR43637:SF1">
    <property type="entry name" value="UPF0273 PROTEIN TM_0370"/>
    <property type="match status" value="1"/>
</dbReference>
<gene>
    <name evidence="4" type="ORF">ENO26_01695</name>
</gene>